<feature type="transmembrane region" description="Helical" evidence="9">
    <location>
        <begin position="377"/>
        <end position="400"/>
    </location>
</feature>
<keyword evidence="5" id="KW-0547">Nucleotide-binding</keyword>
<feature type="transmembrane region" description="Helical" evidence="9">
    <location>
        <begin position="534"/>
        <end position="559"/>
    </location>
</feature>
<dbReference type="InterPro" id="IPR051120">
    <property type="entry name" value="ABC_AA/LPS_Transport"/>
</dbReference>
<keyword evidence="12" id="KW-1185">Reference proteome</keyword>
<gene>
    <name evidence="11" type="ORF">FRACA_10036</name>
</gene>
<evidence type="ECO:0000256" key="9">
    <source>
        <dbReference type="SAM" id="Phobius"/>
    </source>
</evidence>
<evidence type="ECO:0000313" key="12">
    <source>
        <dbReference type="Proteomes" id="UP000234331"/>
    </source>
</evidence>
<evidence type="ECO:0000256" key="7">
    <source>
        <dbReference type="ARBA" id="ARBA00022989"/>
    </source>
</evidence>
<protein>
    <recommendedName>
        <fullName evidence="10">ABC transporter domain-containing protein</fullName>
    </recommendedName>
</protein>
<keyword evidence="8 9" id="KW-0472">Membrane</keyword>
<feature type="transmembrane region" description="Helical" evidence="9">
    <location>
        <begin position="142"/>
        <end position="161"/>
    </location>
</feature>
<dbReference type="EMBL" id="FZMO01000001">
    <property type="protein sequence ID" value="SNQ45277.1"/>
    <property type="molecule type" value="Genomic_DNA"/>
</dbReference>
<feature type="transmembrane region" description="Helical" evidence="9">
    <location>
        <begin position="222"/>
        <end position="250"/>
    </location>
</feature>
<dbReference type="CDD" id="cd06582">
    <property type="entry name" value="TM_PBP1_LivH_like"/>
    <property type="match status" value="1"/>
</dbReference>
<evidence type="ECO:0000256" key="8">
    <source>
        <dbReference type="ARBA" id="ARBA00023136"/>
    </source>
</evidence>
<feature type="transmembrane region" description="Helical" evidence="9">
    <location>
        <begin position="58"/>
        <end position="81"/>
    </location>
</feature>
<feature type="transmembrane region" description="Helical" evidence="9">
    <location>
        <begin position="455"/>
        <end position="475"/>
    </location>
</feature>
<dbReference type="SUPFAM" id="SSF52540">
    <property type="entry name" value="P-loop containing nucleoside triphosphate hydrolases"/>
    <property type="match status" value="1"/>
</dbReference>
<dbReference type="Gene3D" id="3.40.50.300">
    <property type="entry name" value="P-loop containing nucleotide triphosphate hydrolases"/>
    <property type="match status" value="1"/>
</dbReference>
<feature type="domain" description="ABC transporter" evidence="10">
    <location>
        <begin position="652"/>
        <end position="894"/>
    </location>
</feature>
<feature type="transmembrane region" description="Helical" evidence="9">
    <location>
        <begin position="256"/>
        <end position="278"/>
    </location>
</feature>
<dbReference type="Pfam" id="PF12399">
    <property type="entry name" value="BCA_ABC_TP_C"/>
    <property type="match status" value="1"/>
</dbReference>
<dbReference type="GO" id="GO:0005524">
    <property type="term" value="F:ATP binding"/>
    <property type="evidence" value="ECO:0007669"/>
    <property type="project" value="UniProtKB-KW"/>
</dbReference>
<feature type="transmembrane region" description="Helical" evidence="9">
    <location>
        <begin position="93"/>
        <end position="112"/>
    </location>
</feature>
<dbReference type="CDD" id="cd03219">
    <property type="entry name" value="ABC_Mj1267_LivG_branched"/>
    <property type="match status" value="1"/>
</dbReference>
<keyword evidence="4 9" id="KW-0812">Transmembrane</keyword>
<evidence type="ECO:0000256" key="4">
    <source>
        <dbReference type="ARBA" id="ARBA00022692"/>
    </source>
</evidence>
<evidence type="ECO:0000256" key="6">
    <source>
        <dbReference type="ARBA" id="ARBA00022840"/>
    </source>
</evidence>
<dbReference type="GO" id="GO:0016887">
    <property type="term" value="F:ATP hydrolysis activity"/>
    <property type="evidence" value="ECO:0007669"/>
    <property type="project" value="InterPro"/>
</dbReference>
<dbReference type="Pfam" id="PF02653">
    <property type="entry name" value="BPD_transp_2"/>
    <property type="match status" value="2"/>
</dbReference>
<dbReference type="Pfam" id="PF00005">
    <property type="entry name" value="ABC_tran"/>
    <property type="match status" value="1"/>
</dbReference>
<evidence type="ECO:0000256" key="2">
    <source>
        <dbReference type="ARBA" id="ARBA00022448"/>
    </source>
</evidence>
<dbReference type="OrthoDB" id="9805514at2"/>
<dbReference type="GO" id="GO:0005886">
    <property type="term" value="C:plasma membrane"/>
    <property type="evidence" value="ECO:0007669"/>
    <property type="project" value="UniProtKB-SubCell"/>
</dbReference>
<feature type="transmembrane region" description="Helical" evidence="9">
    <location>
        <begin position="496"/>
        <end position="522"/>
    </location>
</feature>
<keyword evidence="3" id="KW-1003">Cell membrane</keyword>
<dbReference type="InterPro" id="IPR027417">
    <property type="entry name" value="P-loop_NTPase"/>
</dbReference>
<keyword evidence="2" id="KW-0813">Transport</keyword>
<evidence type="ECO:0000259" key="10">
    <source>
        <dbReference type="PROSITE" id="PS50893"/>
    </source>
</evidence>
<sequence>MRTFIEFAVLGLGLGALYALVALGIVIVHRVSGVINFAMGAIGMVGVYTFWELHDRHGWSFAAAIVPSLLVSALVGFLIQAILLRRLQNASPLVRLLATIAVLVSLQSALELRYPSQAEAMQSSVPTGTLHLWGLRIGEDRVIIFGIVLALIFGLTAVYRWTKFGIATTAVADDVMVSESLGRSANMVAAWNWGIASALSALAGILLAPITGLSVTQLTNLLIPALAAAVIGSMVSFPITLAAAILIGILESEMSWYVTAPGWSAAAPFLVIILVLALRGKTIPGRSHERSRLPAVGHGNVSWGGLVAALGGSMLLLALLPLDWVNGMGVTVAVGIVLLSFIVVTGYAGQLSLAQFALAGLGAFVAGRLVATQNMPFLLALLCGILVAIPIGIVVGLPAVRTRGSQLAVATLGLSAAIEALVFNNRDWTGGGDGTSIGDPHIFGLDINAILYPRTYVVVTIAIFTLVALAVANLRRGRIGRQLLATRANERAAMSLGVNIVATKLYAFVVGSVIAAIGGVMLAFRSPSIVYSDYIAFGSISLVAEAVVGGIGFVIGPLFGATLQPASLGTNIGVLAFGDGFQKYLPLISGIILIRVLIRSPGGMVTHAGEGVRFIGRQVKKVLPQRQHMSPSQKVLARSSAATHPPTAGAELEVRDVAITFGSVRALDNVSLKITAGRVLGLIGPNGAGKTTLIDAVSGFIAPTAGSVSIDGAPLTRMSPRRRSRLGVARSFQALELFEDLTVLENLLIATERPAFGRYVSDLFMPGVARLPSVAREAIEEFDLAADLDRLPSELPYGRRRLVAIARAIAAEPSFLLLDEPAAGLSDRERVELVELIRRLAARDIGVLLVEHDVDLVMRACDEIVVLDFGRVIAHGSPADIRRDPAVIEAYLGAAEADPAVAEVDSKATVSS</sequence>
<dbReference type="InterPro" id="IPR003439">
    <property type="entry name" value="ABC_transporter-like_ATP-bd"/>
</dbReference>
<dbReference type="Proteomes" id="UP000234331">
    <property type="component" value="Unassembled WGS sequence"/>
</dbReference>
<name>A0A2I2KHY1_9ACTN</name>
<feature type="transmembrane region" description="Helical" evidence="9">
    <location>
        <begin position="299"/>
        <end position="318"/>
    </location>
</feature>
<feature type="transmembrane region" description="Helical" evidence="9">
    <location>
        <begin position="34"/>
        <end position="51"/>
    </location>
</feature>
<keyword evidence="6" id="KW-0067">ATP-binding</keyword>
<evidence type="ECO:0000256" key="3">
    <source>
        <dbReference type="ARBA" id="ARBA00022475"/>
    </source>
</evidence>
<dbReference type="CDD" id="cd06581">
    <property type="entry name" value="TM_PBP1_LivM_like"/>
    <property type="match status" value="1"/>
</dbReference>
<dbReference type="PANTHER" id="PTHR45772">
    <property type="entry name" value="CONSERVED COMPONENT OF ABC TRANSPORTER FOR NATURAL AMINO ACIDS-RELATED"/>
    <property type="match status" value="1"/>
</dbReference>
<dbReference type="RefSeq" id="WP_101829485.1">
    <property type="nucleotide sequence ID" value="NZ_FZMO01000001.1"/>
</dbReference>
<dbReference type="GO" id="GO:0015658">
    <property type="term" value="F:branched-chain amino acid transmembrane transporter activity"/>
    <property type="evidence" value="ECO:0007669"/>
    <property type="project" value="InterPro"/>
</dbReference>
<evidence type="ECO:0000313" key="11">
    <source>
        <dbReference type="EMBL" id="SNQ45277.1"/>
    </source>
</evidence>
<dbReference type="SMART" id="SM00382">
    <property type="entry name" value="AAA"/>
    <property type="match status" value="1"/>
</dbReference>
<feature type="transmembrane region" description="Helical" evidence="9">
    <location>
        <begin position="324"/>
        <end position="344"/>
    </location>
</feature>
<evidence type="ECO:0000256" key="5">
    <source>
        <dbReference type="ARBA" id="ARBA00022741"/>
    </source>
</evidence>
<dbReference type="InterPro" id="IPR043428">
    <property type="entry name" value="LivM-like"/>
</dbReference>
<accession>A0A2I2KHY1</accession>
<evidence type="ECO:0000256" key="1">
    <source>
        <dbReference type="ARBA" id="ARBA00004651"/>
    </source>
</evidence>
<dbReference type="InterPro" id="IPR003593">
    <property type="entry name" value="AAA+_ATPase"/>
</dbReference>
<proteinExistence type="predicted"/>
<feature type="transmembrane region" description="Helical" evidence="9">
    <location>
        <begin position="7"/>
        <end position="28"/>
    </location>
</feature>
<reference evidence="11 12" key="1">
    <citation type="submission" date="2017-06" db="EMBL/GenBank/DDBJ databases">
        <authorList>
            <person name="Kim H.J."/>
            <person name="Triplett B.A."/>
        </authorList>
    </citation>
    <scope>NUCLEOTIDE SEQUENCE [LARGE SCALE GENOMIC DNA]</scope>
    <source>
        <strain evidence="11">FRACA_ARgP5</strain>
    </source>
</reference>
<dbReference type="InterPro" id="IPR001851">
    <property type="entry name" value="ABC_transp_permease"/>
</dbReference>
<dbReference type="PROSITE" id="PS50893">
    <property type="entry name" value="ABC_TRANSPORTER_2"/>
    <property type="match status" value="1"/>
</dbReference>
<dbReference type="AlphaFoldDB" id="A0A2I2KHY1"/>
<comment type="subcellular location">
    <subcellularLocation>
        <location evidence="1">Cell membrane</location>
        <topology evidence="1">Multi-pass membrane protein</topology>
    </subcellularLocation>
</comment>
<organism evidence="11 12">
    <name type="scientific">Frankia canadensis</name>
    <dbReference type="NCBI Taxonomy" id="1836972"/>
    <lineage>
        <taxon>Bacteria</taxon>
        <taxon>Bacillati</taxon>
        <taxon>Actinomycetota</taxon>
        <taxon>Actinomycetes</taxon>
        <taxon>Frankiales</taxon>
        <taxon>Frankiaceae</taxon>
        <taxon>Frankia</taxon>
    </lineage>
</organism>
<keyword evidence="7 9" id="KW-1133">Transmembrane helix</keyword>
<dbReference type="InterPro" id="IPR032823">
    <property type="entry name" value="BCA_ABC_TP_C"/>
</dbReference>
<feature type="transmembrane region" description="Helical" evidence="9">
    <location>
        <begin position="190"/>
        <end position="210"/>
    </location>
</feature>
<feature type="transmembrane region" description="Helical" evidence="9">
    <location>
        <begin position="351"/>
        <end position="371"/>
    </location>
</feature>